<organism evidence="2 3">
    <name type="scientific">Halogranum salarium B-1</name>
    <dbReference type="NCBI Taxonomy" id="1210908"/>
    <lineage>
        <taxon>Archaea</taxon>
        <taxon>Methanobacteriati</taxon>
        <taxon>Methanobacteriota</taxon>
        <taxon>Stenosarchaea group</taxon>
        <taxon>Halobacteria</taxon>
        <taxon>Halobacteriales</taxon>
        <taxon>Haloferacaceae</taxon>
    </lineage>
</organism>
<protein>
    <submittedName>
        <fullName evidence="2">Uncharacterized protein</fullName>
    </submittedName>
</protein>
<evidence type="ECO:0000256" key="1">
    <source>
        <dbReference type="SAM" id="Phobius"/>
    </source>
</evidence>
<keyword evidence="1" id="KW-0812">Transmembrane</keyword>
<proteinExistence type="predicted"/>
<evidence type="ECO:0000313" key="2">
    <source>
        <dbReference type="EMBL" id="EJN57232.1"/>
    </source>
</evidence>
<dbReference type="OrthoDB" id="202254at2157"/>
<feature type="transmembrane region" description="Helical" evidence="1">
    <location>
        <begin position="293"/>
        <end position="316"/>
    </location>
</feature>
<feature type="transmembrane region" description="Helical" evidence="1">
    <location>
        <begin position="22"/>
        <end position="50"/>
    </location>
</feature>
<dbReference type="eggNOG" id="arCOG08131">
    <property type="taxonomic scope" value="Archaea"/>
</dbReference>
<name>J3ET57_9EURY</name>
<keyword evidence="1" id="KW-0472">Membrane</keyword>
<evidence type="ECO:0000313" key="3">
    <source>
        <dbReference type="Proteomes" id="UP000007813"/>
    </source>
</evidence>
<feature type="transmembrane region" description="Helical" evidence="1">
    <location>
        <begin position="260"/>
        <end position="278"/>
    </location>
</feature>
<gene>
    <name evidence="2" type="ORF">HSB1_46180</name>
</gene>
<reference evidence="2 3" key="1">
    <citation type="journal article" date="2012" name="J. Bacteriol.">
        <title>Draft Genome Sequence of the Extremely Halophilic Archaeon Halogranum salarium B-1T.</title>
        <authorList>
            <person name="Kim K.K."/>
            <person name="Lee K.C."/>
            <person name="Lee J.S."/>
        </authorList>
    </citation>
    <scope>NUCLEOTIDE SEQUENCE [LARGE SCALE GENOMIC DNA]</scope>
    <source>
        <strain evidence="2 3">B-1</strain>
    </source>
</reference>
<dbReference type="InterPro" id="IPR058278">
    <property type="entry name" value="DUF7972"/>
</dbReference>
<dbReference type="Pfam" id="PF25927">
    <property type="entry name" value="DUF7972"/>
    <property type="match status" value="1"/>
</dbReference>
<dbReference type="EMBL" id="ALJD01000016">
    <property type="protein sequence ID" value="EJN57232.1"/>
    <property type="molecule type" value="Genomic_DNA"/>
</dbReference>
<accession>J3ET57</accession>
<comment type="caution">
    <text evidence="2">The sequence shown here is derived from an EMBL/GenBank/DDBJ whole genome shotgun (WGS) entry which is preliminary data.</text>
</comment>
<sequence>MTDDDDPGNTMRGRVGTRRTRFLLYAQLNVNRLVLTLWVSIAFFVALIVLSTFDGTPIRVVMRASDPVETLFQGFLTAIITGVTLVVTISQLVLSQELGPLGDQRERMEGAMSFREQVEDFFDAAPPPEPSSFLQALIDMSAENAEELRETVSDDHDEEFLDRLDTFLDQLVSNAETVSAELEDAQFGRYQVVKSALDYNYSWKIYQARRLQRDHAEDLSAAEQAAFNDLLQVLQFFGPAREHFKTLYFEWELVDLSRKMLYVSVPALLVATAMLVIVDPSTLPGIFLGIDTMNWIVIASATVCSVPFFLLGAYMLRLGTIARRTLAIGPFILRESGRSDTIDWES</sequence>
<dbReference type="RefSeq" id="WP_009377965.1">
    <property type="nucleotide sequence ID" value="NZ_ALJD01000016.1"/>
</dbReference>
<keyword evidence="1" id="KW-1133">Transmembrane helix</keyword>
<dbReference type="Proteomes" id="UP000007813">
    <property type="component" value="Unassembled WGS sequence"/>
</dbReference>
<dbReference type="AlphaFoldDB" id="J3ET57"/>
<feature type="transmembrane region" description="Helical" evidence="1">
    <location>
        <begin position="70"/>
        <end position="94"/>
    </location>
</feature>
<dbReference type="PATRIC" id="fig|1210908.3.peg.4314"/>